<feature type="region of interest" description="Disordered" evidence="2">
    <location>
        <begin position="1"/>
        <end position="24"/>
    </location>
</feature>
<dbReference type="AlphaFoldDB" id="A0AA40PQG1"/>
<accession>A0AA40PQG1</accession>
<feature type="coiled-coil region" evidence="1">
    <location>
        <begin position="475"/>
        <end position="543"/>
    </location>
</feature>
<protein>
    <submittedName>
        <fullName evidence="3">Myosin heavy chain</fullName>
    </submittedName>
</protein>
<name>A0AA40PQG1_9CHLA</name>
<feature type="compositionally biased region" description="Polar residues" evidence="2">
    <location>
        <begin position="1"/>
        <end position="20"/>
    </location>
</feature>
<comment type="caution">
    <text evidence="3">The sequence shown here is derived from an EMBL/GenBank/DDBJ whole genome shotgun (WGS) entry which is preliminary data.</text>
</comment>
<evidence type="ECO:0000256" key="1">
    <source>
        <dbReference type="SAM" id="Coils"/>
    </source>
</evidence>
<evidence type="ECO:0000313" key="4">
    <source>
        <dbReference type="Proteomes" id="UP000054301"/>
    </source>
</evidence>
<gene>
    <name evidence="3" type="ORF">cpL1_0125</name>
</gene>
<organism evidence="3 4">
    <name type="scientific">Chlamydia pecorum</name>
    <dbReference type="NCBI Taxonomy" id="85991"/>
    <lineage>
        <taxon>Bacteria</taxon>
        <taxon>Pseudomonadati</taxon>
        <taxon>Chlamydiota</taxon>
        <taxon>Chlamydiia</taxon>
        <taxon>Chlamydiales</taxon>
        <taxon>Chlamydiaceae</taxon>
        <taxon>Chlamydia/Chlamydophila group</taxon>
        <taxon>Chlamydia</taxon>
    </lineage>
</organism>
<evidence type="ECO:0000256" key="2">
    <source>
        <dbReference type="SAM" id="MobiDB-lite"/>
    </source>
</evidence>
<reference evidence="3 4" key="1">
    <citation type="submission" date="2015-06" db="EMBL/GenBank/DDBJ databases">
        <title>More than comparative genomics: Whole genome sequencing reveals elusive C. pecorum plasmid and re-evaluates genetic differences and phylogenetic relationships between C. pecorum from pig, cattle, sheep and koala hosts.</title>
        <authorList>
            <person name="Jelocnik M."/>
            <person name="Bachmann N.L."/>
            <person name="Kaltenboeck B."/>
            <person name="Waugh C."/>
            <person name="Woolford L."/>
            <person name="Speight N."/>
            <person name="Gillett A."/>
            <person name="Higgins D."/>
            <person name="Flanagan C."/>
            <person name="Myers G."/>
            <person name="Timms P."/>
            <person name="Polkinghorne A."/>
        </authorList>
    </citation>
    <scope>NUCLEOTIDE SEQUENCE [LARGE SCALE GENOMIC DNA]</scope>
    <source>
        <strain evidence="3 4">L1</strain>
    </source>
</reference>
<evidence type="ECO:0000313" key="3">
    <source>
        <dbReference type="EMBL" id="KTF28914.1"/>
    </source>
</evidence>
<proteinExistence type="predicted"/>
<dbReference type="Proteomes" id="UP000054301">
    <property type="component" value="Unassembled WGS sequence"/>
</dbReference>
<dbReference type="EMBL" id="LFRH01000001">
    <property type="protein sequence ID" value="KTF28914.1"/>
    <property type="molecule type" value="Genomic_DNA"/>
</dbReference>
<keyword evidence="1" id="KW-0175">Coiled coil</keyword>
<dbReference type="RefSeq" id="WP_058787416.1">
    <property type="nucleotide sequence ID" value="NZ_LFRH01000001.1"/>
</dbReference>
<sequence length="548" mass="63126">MDTSDNSFSSEQTRQGQGVLTESGERCMRGNKIASENALAMFLEELTKFPSSEEQITFSLDRMEEALNDATDANLRLFWAIRKHCLPLFHQEKDAGKKAESWNRYLELTKEGRRIKALADGDGAFVTDQIELAISCLEKDVNTALQNVNSDDVDAVFLETQALEKHREFYKTQHATLVWLSSFSTKIVALRKELMNVGMRMKLKSEFFQRLSVLGNQVFPLRKELIEKVSGVFHEDVNAFISRYFAKADKAALKRSVFFLRKEIKNLQNVAKKLFVSSNIFSETRLKLGQCWDQLKGLEKEIRQEQGRLRAASVENSKEVRGLLEAAEKIVEEEEDLIKVRKHLEGIAKRIRALDLVHDDVVALKAELQVLFDRLHVKQEAAEQIYQERLLKENQAKQEAIQTMSSRIVEFSQACEAGNITSSSKEEWQELKEALAKMNYIPLPEKISLDNQLNQALTMITNFFEERLLSSSDSREKLENMRQVLSQRLERRKELKEKLEKDKKLLGSSGLDFDRAMQYSSLVEEDKQALEELDQSILMLKKQIQQML</sequence>